<protein>
    <submittedName>
        <fullName evidence="3">PTS-associated protein</fullName>
    </submittedName>
</protein>
<dbReference type="EMBL" id="NFLC01000003">
    <property type="protein sequence ID" value="OUQ11410.1"/>
    <property type="molecule type" value="Genomic_DNA"/>
</dbReference>
<dbReference type="Gene3D" id="3.20.20.70">
    <property type="entry name" value="Aldolase class I"/>
    <property type="match status" value="1"/>
</dbReference>
<dbReference type="AlphaFoldDB" id="A0A1Y4R256"/>
<evidence type="ECO:0000259" key="2">
    <source>
        <dbReference type="Pfam" id="PF19200"/>
    </source>
</evidence>
<organism evidence="3 4">
    <name type="scientific">Enterococcus cecorum</name>
    <dbReference type="NCBI Taxonomy" id="44008"/>
    <lineage>
        <taxon>Bacteria</taxon>
        <taxon>Bacillati</taxon>
        <taxon>Bacillota</taxon>
        <taxon>Bacilli</taxon>
        <taxon>Lactobacillales</taxon>
        <taxon>Enterococcaceae</taxon>
        <taxon>Enterococcus</taxon>
    </lineage>
</organism>
<dbReference type="Pfam" id="PF19200">
    <property type="entry name" value="MupG_N"/>
    <property type="match status" value="1"/>
</dbReference>
<dbReference type="InterPro" id="IPR029000">
    <property type="entry name" value="Cyclophilin-like_dom_sf"/>
</dbReference>
<evidence type="ECO:0000313" key="4">
    <source>
        <dbReference type="Proteomes" id="UP000196074"/>
    </source>
</evidence>
<evidence type="ECO:0000259" key="1">
    <source>
        <dbReference type="Pfam" id="PF05913"/>
    </source>
</evidence>
<dbReference type="PANTHER" id="PTHR38435:SF1">
    <property type="entry name" value="DUF871 DOMAIN-CONTAINING PROTEIN"/>
    <property type="match status" value="1"/>
</dbReference>
<gene>
    <name evidence="3" type="ORF">B5E88_02850</name>
</gene>
<dbReference type="InterPro" id="IPR043894">
    <property type="entry name" value="MupG_C"/>
</dbReference>
<comment type="caution">
    <text evidence="3">The sequence shown here is derived from an EMBL/GenBank/DDBJ whole genome shotgun (WGS) entry which is preliminary data.</text>
</comment>
<dbReference type="InterPro" id="IPR008589">
    <property type="entry name" value="MupG"/>
</dbReference>
<dbReference type="InterPro" id="IPR013785">
    <property type="entry name" value="Aldolase_TIM"/>
</dbReference>
<dbReference type="RefSeq" id="WP_087213986.1">
    <property type="nucleotide sequence ID" value="NZ_JAKYKK010000063.1"/>
</dbReference>
<proteinExistence type="predicted"/>
<dbReference type="Pfam" id="PF05913">
    <property type="entry name" value="MupG_C"/>
    <property type="match status" value="1"/>
</dbReference>
<evidence type="ECO:0000313" key="3">
    <source>
        <dbReference type="EMBL" id="OUQ11410.1"/>
    </source>
</evidence>
<name>A0A1Y4R256_9ENTE</name>
<dbReference type="InterPro" id="IPR043797">
    <property type="entry name" value="MupG_N"/>
</dbReference>
<dbReference type="PANTHER" id="PTHR38435">
    <property type="match status" value="1"/>
</dbReference>
<sequence>MKRELGVSIYPDHSDAQKDRQYLKRAAELGFTRLFMSMLEVSEGKEAVKAKFQSIIYYAKELGFEVSLDVSPAIFSQLGISYQDLGFFAELGADIVRLDESFDSATEAMLTYNPYQLNIELNMSNNVLQLENMLSYQANRPFIYGCHNFYPQRNTGLGYEFFIECSRHYKAQGIKTAAFVSSHVGNLGPWNVNDGLPTLEMHRDLPIDVQAKHLFATDLIDVVIIGNAYASEEELVALSQVNRYQIELTVETVPDISPIEEKIIDYPQHVRRGDINEFAVRSSQPRVIYKDVANPAHDHQAPFAYGDVVIGNDGFDRYKNELQIVLTAHEDSRKNKVGQIAKEEQILLPFIQPWTKFKLKRK</sequence>
<feature type="domain" description="6-phospho-N-acetylmuramidase N-terminal" evidence="2">
    <location>
        <begin position="5"/>
        <end position="240"/>
    </location>
</feature>
<dbReference type="SUPFAM" id="SSF51445">
    <property type="entry name" value="(Trans)glycosidases"/>
    <property type="match status" value="1"/>
</dbReference>
<dbReference type="Gene3D" id="2.40.100.10">
    <property type="entry name" value="Cyclophilin-like"/>
    <property type="match status" value="1"/>
</dbReference>
<reference evidence="4" key="1">
    <citation type="submission" date="2017-04" db="EMBL/GenBank/DDBJ databases">
        <title>Function of individual gut microbiota members based on whole genome sequencing of pure cultures obtained from chicken caecum.</title>
        <authorList>
            <person name="Medvecky M."/>
            <person name="Cejkova D."/>
            <person name="Polansky O."/>
            <person name="Karasova D."/>
            <person name="Kubasova T."/>
            <person name="Cizek A."/>
            <person name="Rychlik I."/>
        </authorList>
    </citation>
    <scope>NUCLEOTIDE SEQUENCE [LARGE SCALE GENOMIC DNA]</scope>
    <source>
        <strain evidence="4">An144</strain>
    </source>
</reference>
<dbReference type="Proteomes" id="UP000196074">
    <property type="component" value="Unassembled WGS sequence"/>
</dbReference>
<feature type="domain" description="6-phospho-N-acetylmuramidase C-terminal" evidence="1">
    <location>
        <begin position="246"/>
        <end position="360"/>
    </location>
</feature>
<dbReference type="SUPFAM" id="SSF50891">
    <property type="entry name" value="Cyclophilin-like"/>
    <property type="match status" value="1"/>
</dbReference>
<accession>A0A1Y4R256</accession>
<dbReference type="InterPro" id="IPR017853">
    <property type="entry name" value="GH"/>
</dbReference>